<protein>
    <submittedName>
        <fullName evidence="2">DUF3054 domain-containing protein</fullName>
    </submittedName>
</protein>
<sequence length="161" mass="17598">MATALPLHNFFPSLPTRIGLSAVTTLAKDKNVKVCSDWYIFSSDVASILAFALLARAAHRNDLPFTFIGWVDTAWPFLTGLLASWMAMHFTGWLPHKVAPAGVFVWLMSVVFGLSIWGIRHGAVPHWSFMIVAGSVSGALLMGYRAIGAKIWDKKAVDPIA</sequence>
<organism evidence="2 3">
    <name type="scientific">Corynebacterium mendelii</name>
    <dbReference type="NCBI Taxonomy" id="2765362"/>
    <lineage>
        <taxon>Bacteria</taxon>
        <taxon>Bacillati</taxon>
        <taxon>Actinomycetota</taxon>
        <taxon>Actinomycetes</taxon>
        <taxon>Mycobacteriales</taxon>
        <taxon>Corynebacteriaceae</taxon>
        <taxon>Corynebacterium</taxon>
    </lineage>
</organism>
<reference evidence="2" key="1">
    <citation type="submission" date="2021-03" db="EMBL/GenBank/DDBJ databases">
        <authorList>
            <person name="Sun Q."/>
        </authorList>
    </citation>
    <scope>NUCLEOTIDE SEQUENCE</scope>
    <source>
        <strain evidence="2">CCM 8862</strain>
    </source>
</reference>
<keyword evidence="1" id="KW-1133">Transmembrane helix</keyword>
<name>A0A939IWF8_9CORY</name>
<dbReference type="AlphaFoldDB" id="A0A939IWF8"/>
<accession>A0A939IWF8</accession>
<dbReference type="InterPro" id="IPR021414">
    <property type="entry name" value="DUF3054"/>
</dbReference>
<feature type="transmembrane region" description="Helical" evidence="1">
    <location>
        <begin position="125"/>
        <end position="144"/>
    </location>
</feature>
<gene>
    <name evidence="2" type="ORF">JZY06_11580</name>
</gene>
<evidence type="ECO:0000313" key="2">
    <source>
        <dbReference type="EMBL" id="MBN9645246.1"/>
    </source>
</evidence>
<feature type="transmembrane region" description="Helical" evidence="1">
    <location>
        <begin position="67"/>
        <end position="86"/>
    </location>
</feature>
<keyword evidence="3" id="KW-1185">Reference proteome</keyword>
<evidence type="ECO:0000256" key="1">
    <source>
        <dbReference type="SAM" id="Phobius"/>
    </source>
</evidence>
<dbReference type="EMBL" id="JAFLEQ010000017">
    <property type="protein sequence ID" value="MBN9645246.1"/>
    <property type="molecule type" value="Genomic_DNA"/>
</dbReference>
<dbReference type="Proteomes" id="UP000664332">
    <property type="component" value="Unassembled WGS sequence"/>
</dbReference>
<feature type="transmembrane region" description="Helical" evidence="1">
    <location>
        <begin position="98"/>
        <end position="119"/>
    </location>
</feature>
<comment type="caution">
    <text evidence="2">The sequence shown here is derived from an EMBL/GenBank/DDBJ whole genome shotgun (WGS) entry which is preliminary data.</text>
</comment>
<evidence type="ECO:0000313" key="3">
    <source>
        <dbReference type="Proteomes" id="UP000664332"/>
    </source>
</evidence>
<keyword evidence="1" id="KW-0472">Membrane</keyword>
<keyword evidence="1" id="KW-0812">Transmembrane</keyword>
<proteinExistence type="predicted"/>
<dbReference type="Pfam" id="PF11255">
    <property type="entry name" value="DUF3054"/>
    <property type="match status" value="1"/>
</dbReference>
<feature type="transmembrane region" description="Helical" evidence="1">
    <location>
        <begin position="38"/>
        <end position="55"/>
    </location>
</feature>